<keyword evidence="1" id="KW-1133">Transmembrane helix</keyword>
<keyword evidence="3" id="KW-1185">Reference proteome</keyword>
<reference evidence="2 3" key="1">
    <citation type="submission" date="2022-10" db="EMBL/GenBank/DDBJ databases">
        <title>Description of Fervidibacillus gen. nov. in the family Fervidibacillaceae fam. nov. with two species, Fervidibacillus albus sp. nov., and Fervidibacillus halotolerans sp. nov., isolated from tidal flat sediments.</title>
        <authorList>
            <person name="Kwon K.K."/>
            <person name="Yang S.-H."/>
        </authorList>
    </citation>
    <scope>NUCLEOTIDE SEQUENCE [LARGE SCALE GENOMIC DNA]</scope>
    <source>
        <strain evidence="2 3">DSM 23332</strain>
    </source>
</reference>
<dbReference type="EMBL" id="JAOUSE010000031">
    <property type="protein sequence ID" value="MCU9594861.1"/>
    <property type="molecule type" value="Genomic_DNA"/>
</dbReference>
<protein>
    <submittedName>
        <fullName evidence="2">Uncharacterized protein</fullName>
    </submittedName>
</protein>
<comment type="caution">
    <text evidence="2">The sequence shown here is derived from an EMBL/GenBank/DDBJ whole genome shotgun (WGS) entry which is preliminary data.</text>
</comment>
<evidence type="ECO:0000313" key="3">
    <source>
        <dbReference type="Proteomes" id="UP001208656"/>
    </source>
</evidence>
<evidence type="ECO:0000256" key="1">
    <source>
        <dbReference type="SAM" id="Phobius"/>
    </source>
</evidence>
<evidence type="ECO:0000313" key="2">
    <source>
        <dbReference type="EMBL" id="MCU9594861.1"/>
    </source>
</evidence>
<gene>
    <name evidence="2" type="ORF">OEV82_10475</name>
</gene>
<accession>A0ABT2WGP2</accession>
<dbReference type="RefSeq" id="WP_173659573.1">
    <property type="nucleotide sequence ID" value="NZ_JAOUSE010000031.1"/>
</dbReference>
<feature type="transmembrane region" description="Helical" evidence="1">
    <location>
        <begin position="36"/>
        <end position="53"/>
    </location>
</feature>
<keyword evidence="1" id="KW-0472">Membrane</keyword>
<feature type="transmembrane region" description="Helical" evidence="1">
    <location>
        <begin position="7"/>
        <end position="30"/>
    </location>
</feature>
<organism evidence="2 3">
    <name type="scientific">Pallidibacillus thermolactis</name>
    <dbReference type="NCBI Taxonomy" id="251051"/>
    <lineage>
        <taxon>Bacteria</taxon>
        <taxon>Bacillati</taxon>
        <taxon>Bacillota</taxon>
        <taxon>Bacilli</taxon>
        <taxon>Bacillales</taxon>
        <taxon>Bacillaceae</taxon>
        <taxon>Pallidibacillus</taxon>
    </lineage>
</organism>
<sequence length="59" mass="7041">MNFELKWALIILFVILLSFFVPFTLLTNLATWNGSFLFWILMTIVVIVSNYYFTKDWGK</sequence>
<dbReference type="Proteomes" id="UP001208656">
    <property type="component" value="Unassembled WGS sequence"/>
</dbReference>
<keyword evidence="1" id="KW-0812">Transmembrane</keyword>
<proteinExistence type="predicted"/>
<name>A0ABT2WGP2_9BACI</name>